<evidence type="ECO:0000256" key="1">
    <source>
        <dbReference type="SAM" id="MobiDB-lite"/>
    </source>
</evidence>
<protein>
    <submittedName>
        <fullName evidence="2">Uncharacterized protein</fullName>
    </submittedName>
</protein>
<keyword evidence="3" id="KW-1185">Reference proteome</keyword>
<comment type="caution">
    <text evidence="2">The sequence shown here is derived from an EMBL/GenBank/DDBJ whole genome shotgun (WGS) entry which is preliminary data.</text>
</comment>
<evidence type="ECO:0000313" key="3">
    <source>
        <dbReference type="Proteomes" id="UP001054945"/>
    </source>
</evidence>
<feature type="compositionally biased region" description="Basic residues" evidence="1">
    <location>
        <begin position="79"/>
        <end position="93"/>
    </location>
</feature>
<evidence type="ECO:0000313" key="2">
    <source>
        <dbReference type="EMBL" id="GIY89115.1"/>
    </source>
</evidence>
<reference evidence="2 3" key="1">
    <citation type="submission" date="2021-06" db="EMBL/GenBank/DDBJ databases">
        <title>Caerostris extrusa draft genome.</title>
        <authorList>
            <person name="Kono N."/>
            <person name="Arakawa K."/>
        </authorList>
    </citation>
    <scope>NUCLEOTIDE SEQUENCE [LARGE SCALE GENOMIC DNA]</scope>
</reference>
<dbReference type="EMBL" id="BPLR01017157">
    <property type="protein sequence ID" value="GIY89115.1"/>
    <property type="molecule type" value="Genomic_DNA"/>
</dbReference>
<dbReference type="Proteomes" id="UP001054945">
    <property type="component" value="Unassembled WGS sequence"/>
</dbReference>
<name>A0AAV4X555_CAEEX</name>
<proteinExistence type="predicted"/>
<accession>A0AAV4X555</accession>
<feature type="region of interest" description="Disordered" evidence="1">
    <location>
        <begin position="58"/>
        <end position="93"/>
    </location>
</feature>
<gene>
    <name evidence="2" type="ORF">CEXT_265331</name>
</gene>
<dbReference type="AlphaFoldDB" id="A0AAV4X555"/>
<sequence>MKTSKNKRRGLAQFMVTYAACYRVHGSAGLRTTDFDPGSGILTSRPRCLKYWWATTVPTHPRGSRGQTREIRISLSLSPKRKKNGKKKDSKAT</sequence>
<organism evidence="2 3">
    <name type="scientific">Caerostris extrusa</name>
    <name type="common">Bark spider</name>
    <name type="synonym">Caerostris bankana</name>
    <dbReference type="NCBI Taxonomy" id="172846"/>
    <lineage>
        <taxon>Eukaryota</taxon>
        <taxon>Metazoa</taxon>
        <taxon>Ecdysozoa</taxon>
        <taxon>Arthropoda</taxon>
        <taxon>Chelicerata</taxon>
        <taxon>Arachnida</taxon>
        <taxon>Araneae</taxon>
        <taxon>Araneomorphae</taxon>
        <taxon>Entelegynae</taxon>
        <taxon>Araneoidea</taxon>
        <taxon>Araneidae</taxon>
        <taxon>Caerostris</taxon>
    </lineage>
</organism>